<dbReference type="Gene3D" id="3.30.559.30">
    <property type="entry name" value="Nonribosomal peptide synthetase, condensation domain"/>
    <property type="match status" value="1"/>
</dbReference>
<accession>A0ABV9EB18</accession>
<sequence length="457" mass="50489">MTISETPSAPTAADRIPLSFNQEFLLNFDRGDEEGPFGPKYNILCGWRLTGQIDTETLQDALEDVVVRHETLRTLIIRDDGPPYQQVLPASPPALLVHDFTGVEPDGRELRAEELLIEIESGAYGIAELPLVRAVLGRFSDDDSVLVLIAHHTAADEWSMRLIMRDLVGCYALREGYTVELPSASPYQEYARWQQEGVTGTTGDDARAYWREKLKDARILALKTDHPRSAGLPKATSWHRFWIPAELTSAVLKVSKGMRSSPFMVLLAVYATLLRDMTGTTDIVIPTFTSGRSQPRFQDTVGSFFNFVPLRIDVEGCDTFRQVVERTRATCIEAYSRDIPFAQLLGEAPELMIPSIGDEAAVCAFQVFRSPLATEAESAGGLAYSEIRRRLLSQPAGGDIPDGAMWHLEIDSTGDIVGTLGFNSNLFDEATIVHMASEFHRVLAATVTAPDAPVQWS</sequence>
<dbReference type="EMBL" id="JBHSFN010000006">
    <property type="protein sequence ID" value="MFC4586727.1"/>
    <property type="molecule type" value="Genomic_DNA"/>
</dbReference>
<organism evidence="2 3">
    <name type="scientific">Sphaerisporangium corydalis</name>
    <dbReference type="NCBI Taxonomy" id="1441875"/>
    <lineage>
        <taxon>Bacteria</taxon>
        <taxon>Bacillati</taxon>
        <taxon>Actinomycetota</taxon>
        <taxon>Actinomycetes</taxon>
        <taxon>Streptosporangiales</taxon>
        <taxon>Streptosporangiaceae</taxon>
        <taxon>Sphaerisporangium</taxon>
    </lineage>
</organism>
<dbReference type="PANTHER" id="PTHR45527:SF1">
    <property type="entry name" value="FATTY ACID SYNTHASE"/>
    <property type="match status" value="1"/>
</dbReference>
<gene>
    <name evidence="2" type="ORF">ACFO8L_11615</name>
</gene>
<dbReference type="InterPro" id="IPR001242">
    <property type="entry name" value="Condensation_dom"/>
</dbReference>
<feature type="domain" description="Condensation" evidence="1">
    <location>
        <begin position="15"/>
        <end position="347"/>
    </location>
</feature>
<name>A0ABV9EB18_9ACTN</name>
<protein>
    <submittedName>
        <fullName evidence="2">Condensation domain-containing protein</fullName>
    </submittedName>
</protein>
<dbReference type="InterPro" id="IPR023213">
    <property type="entry name" value="CAT-like_dom_sf"/>
</dbReference>
<evidence type="ECO:0000313" key="2">
    <source>
        <dbReference type="EMBL" id="MFC4586727.1"/>
    </source>
</evidence>
<dbReference type="Proteomes" id="UP001595891">
    <property type="component" value="Unassembled WGS sequence"/>
</dbReference>
<evidence type="ECO:0000259" key="1">
    <source>
        <dbReference type="Pfam" id="PF00668"/>
    </source>
</evidence>
<evidence type="ECO:0000313" key="3">
    <source>
        <dbReference type="Proteomes" id="UP001595891"/>
    </source>
</evidence>
<keyword evidence="3" id="KW-1185">Reference proteome</keyword>
<dbReference type="Pfam" id="PF00668">
    <property type="entry name" value="Condensation"/>
    <property type="match status" value="1"/>
</dbReference>
<comment type="caution">
    <text evidence="2">The sequence shown here is derived from an EMBL/GenBank/DDBJ whole genome shotgun (WGS) entry which is preliminary data.</text>
</comment>
<proteinExistence type="predicted"/>
<dbReference type="PANTHER" id="PTHR45527">
    <property type="entry name" value="NONRIBOSOMAL PEPTIDE SYNTHETASE"/>
    <property type="match status" value="1"/>
</dbReference>
<reference evidence="3" key="1">
    <citation type="journal article" date="2019" name="Int. J. Syst. Evol. Microbiol.">
        <title>The Global Catalogue of Microorganisms (GCM) 10K type strain sequencing project: providing services to taxonomists for standard genome sequencing and annotation.</title>
        <authorList>
            <consortium name="The Broad Institute Genomics Platform"/>
            <consortium name="The Broad Institute Genome Sequencing Center for Infectious Disease"/>
            <person name="Wu L."/>
            <person name="Ma J."/>
        </authorList>
    </citation>
    <scope>NUCLEOTIDE SEQUENCE [LARGE SCALE GENOMIC DNA]</scope>
    <source>
        <strain evidence="3">CCUG 49560</strain>
    </source>
</reference>
<dbReference type="Gene3D" id="3.30.559.10">
    <property type="entry name" value="Chloramphenicol acetyltransferase-like domain"/>
    <property type="match status" value="1"/>
</dbReference>
<dbReference type="SUPFAM" id="SSF52777">
    <property type="entry name" value="CoA-dependent acyltransferases"/>
    <property type="match status" value="2"/>
</dbReference>
<dbReference type="RefSeq" id="WP_262842447.1">
    <property type="nucleotide sequence ID" value="NZ_JANZYP010000011.1"/>
</dbReference>